<dbReference type="AlphaFoldDB" id="A0A8H5F7K1"/>
<feature type="compositionally biased region" description="Basic and acidic residues" evidence="1">
    <location>
        <begin position="413"/>
        <end position="428"/>
    </location>
</feature>
<evidence type="ECO:0000313" key="3">
    <source>
        <dbReference type="Proteomes" id="UP000541558"/>
    </source>
</evidence>
<evidence type="ECO:0008006" key="4">
    <source>
        <dbReference type="Google" id="ProtNLM"/>
    </source>
</evidence>
<feature type="compositionally biased region" description="Polar residues" evidence="1">
    <location>
        <begin position="366"/>
        <end position="378"/>
    </location>
</feature>
<feature type="compositionally biased region" description="Polar residues" evidence="1">
    <location>
        <begin position="305"/>
        <end position="315"/>
    </location>
</feature>
<evidence type="ECO:0000256" key="1">
    <source>
        <dbReference type="SAM" id="MobiDB-lite"/>
    </source>
</evidence>
<proteinExistence type="predicted"/>
<organism evidence="2 3">
    <name type="scientific">Ephemerocybe angulata</name>
    <dbReference type="NCBI Taxonomy" id="980116"/>
    <lineage>
        <taxon>Eukaryota</taxon>
        <taxon>Fungi</taxon>
        <taxon>Dikarya</taxon>
        <taxon>Basidiomycota</taxon>
        <taxon>Agaricomycotina</taxon>
        <taxon>Agaricomycetes</taxon>
        <taxon>Agaricomycetidae</taxon>
        <taxon>Agaricales</taxon>
        <taxon>Agaricineae</taxon>
        <taxon>Psathyrellaceae</taxon>
        <taxon>Ephemerocybe</taxon>
    </lineage>
</organism>
<keyword evidence="3" id="KW-1185">Reference proteome</keyword>
<sequence length="485" mass="53815">MFYAQNTTMTTDILKPWLAAYLVAVGEEYGADVASIKWCRESQKGQVIRFLTDQTKPHVLWGMFSDGEYSLPIRIAKAAVEDDRNIVRTSMEECCILAVKQYKPIFCRAPRGGNSGLSEHPRLVLECEIFTRSARTPQSILGGPKSITSHADLNAWSEGLKQHGGGGNVLKLRRLAAAPQMPSPPHSPPPPAEGKKPKLLTKSKVYRPNELLHLFEGLAYNDKPFDARPVRPSTPKASPATPKREATVLSSSPEIPVTEWGSSPPRHRPPPSPSPSAHAVSRRINPSQVLLSDTDMGEVEAPEQAPSSSLPIESQRTVDENTMDIDPERPISYEQPYPTESRKVPRPPSPKRLPRDGLGKILVPNSDVSMAGSSQPSQEPKVVRRALSQRDINAIHMQQRQHPAKRTIPQSQEDNRYDGDEESVEKHGLARAGKKNRGEGRSENGRPKSKARRRERLDMSDDDLPPLTMRQITDIMAAIDRERGL</sequence>
<protein>
    <recommendedName>
        <fullName evidence="4">Telomere replication protein EST3</fullName>
    </recommendedName>
</protein>
<feature type="compositionally biased region" description="Pro residues" evidence="1">
    <location>
        <begin position="181"/>
        <end position="192"/>
    </location>
</feature>
<name>A0A8H5F7K1_9AGAR</name>
<accession>A0A8H5F7K1</accession>
<evidence type="ECO:0000313" key="2">
    <source>
        <dbReference type="EMBL" id="KAF5326472.1"/>
    </source>
</evidence>
<dbReference type="EMBL" id="JAACJK010000163">
    <property type="protein sequence ID" value="KAF5326472.1"/>
    <property type="molecule type" value="Genomic_DNA"/>
</dbReference>
<dbReference type="OrthoDB" id="3144405at2759"/>
<reference evidence="2 3" key="1">
    <citation type="journal article" date="2020" name="ISME J.">
        <title>Uncovering the hidden diversity of litter-decomposition mechanisms in mushroom-forming fungi.</title>
        <authorList>
            <person name="Floudas D."/>
            <person name="Bentzer J."/>
            <person name="Ahren D."/>
            <person name="Johansson T."/>
            <person name="Persson P."/>
            <person name="Tunlid A."/>
        </authorList>
    </citation>
    <scope>NUCLEOTIDE SEQUENCE [LARGE SCALE GENOMIC DNA]</scope>
    <source>
        <strain evidence="2 3">CBS 175.51</strain>
    </source>
</reference>
<feature type="compositionally biased region" description="Basic and acidic residues" evidence="1">
    <location>
        <begin position="436"/>
        <end position="446"/>
    </location>
</feature>
<feature type="region of interest" description="Disordered" evidence="1">
    <location>
        <begin position="178"/>
        <end position="197"/>
    </location>
</feature>
<feature type="region of interest" description="Disordered" evidence="1">
    <location>
        <begin position="223"/>
        <end position="485"/>
    </location>
</feature>
<gene>
    <name evidence="2" type="ORF">D9611_000216</name>
</gene>
<comment type="caution">
    <text evidence="2">The sequence shown here is derived from an EMBL/GenBank/DDBJ whole genome shotgun (WGS) entry which is preliminary data.</text>
</comment>
<dbReference type="Proteomes" id="UP000541558">
    <property type="component" value="Unassembled WGS sequence"/>
</dbReference>